<name>A0A9X2AVX3_9VIBR</name>
<dbReference type="PROSITE" id="PS51257">
    <property type="entry name" value="PROKAR_LIPOPROTEIN"/>
    <property type="match status" value="1"/>
</dbReference>
<evidence type="ECO:0000259" key="2">
    <source>
        <dbReference type="PROSITE" id="PS50035"/>
    </source>
</evidence>
<feature type="domain" description="PLD phosphodiesterase" evidence="2">
    <location>
        <begin position="170"/>
        <end position="197"/>
    </location>
</feature>
<dbReference type="CDD" id="cd09111">
    <property type="entry name" value="PLDc_ymdC_like_1"/>
    <property type="match status" value="1"/>
</dbReference>
<dbReference type="InterPro" id="IPR001736">
    <property type="entry name" value="PLipase_D/transphosphatidylase"/>
</dbReference>
<dbReference type="AlphaFoldDB" id="A0A9X2AVX3"/>
<evidence type="ECO:0000256" key="1">
    <source>
        <dbReference type="SAM" id="SignalP"/>
    </source>
</evidence>
<protein>
    <submittedName>
        <fullName evidence="3">Phospholipase D family protein</fullName>
    </submittedName>
</protein>
<dbReference type="PROSITE" id="PS50035">
    <property type="entry name" value="PLD"/>
    <property type="match status" value="2"/>
</dbReference>
<dbReference type="EMBL" id="JAJNNZ010000005">
    <property type="protein sequence ID" value="MCJ2376795.1"/>
    <property type="molecule type" value="Genomic_DNA"/>
</dbReference>
<dbReference type="InterPro" id="IPR025202">
    <property type="entry name" value="PLD-like_dom"/>
</dbReference>
<dbReference type="Gene3D" id="3.30.870.10">
    <property type="entry name" value="Endonuclease Chain A"/>
    <property type="match status" value="2"/>
</dbReference>
<accession>A0A9X2AVX3</accession>
<comment type="caution">
    <text evidence="3">The sequence shown here is derived from an EMBL/GenBank/DDBJ whole genome shotgun (WGS) entry which is preliminary data.</text>
</comment>
<dbReference type="GO" id="GO:0030572">
    <property type="term" value="F:phosphatidyltransferase activity"/>
    <property type="evidence" value="ECO:0007669"/>
    <property type="project" value="UniProtKB-ARBA"/>
</dbReference>
<gene>
    <name evidence="3" type="ORF">LNL84_08095</name>
</gene>
<keyword evidence="1" id="KW-0732">Signal</keyword>
<dbReference type="PANTHER" id="PTHR21248">
    <property type="entry name" value="CARDIOLIPIN SYNTHASE"/>
    <property type="match status" value="1"/>
</dbReference>
<sequence>MRLPGTIRTLTLLLFASLLTGCVSSSIDATRYEKTKSYTIINEEPTKLSEYFQPQFAAQATGYKTGFRPLSKGHDALLARLAIIESAQSSIDVQYYIFRDDEAGNLLTWRLFEAAERGVRVRVLLDDMQKYDDNDLVRFSSHPNIQVRMFNPHHFRVARGLAMMSDFERLNHRMHNKSLTVDGVASIIGGRNIGNEYFSIQSNVEFADLDLLLLGNTVDEISTQFDLYWNSIYAVPAEWLTEIKESYTEYDVDAWIQRFDLEAKFNGGIYDFSQLPLYKKFVAGELTFYWSEATLLYDLPDKLDSKATTLIDDLGAIIQETEKSLVIISPYFVPTKEGTKQLVDAVKSGIEVIIVTNSLASNDVFAVHGWYAKYRTDLVRGGVKLWEVKHHAEIKRNWSWTGSSRSSLHTKALIIDKRKVFVGSMNWDPRSAYLNTELGVLVRHPEFAKESHIGVLEEVRKNSYELKLENDKLVWFDHVNQETLTSEPDASIWRRMGAWFSGILPIEDHL</sequence>
<dbReference type="SUPFAM" id="SSF56024">
    <property type="entry name" value="Phospholipase D/nuclease"/>
    <property type="match status" value="2"/>
</dbReference>
<dbReference type="SMART" id="SM00155">
    <property type="entry name" value="PLDc"/>
    <property type="match status" value="2"/>
</dbReference>
<dbReference type="PANTHER" id="PTHR21248:SF12">
    <property type="entry name" value="CARDIOLIPIN SYNTHASE C"/>
    <property type="match status" value="1"/>
</dbReference>
<feature type="chain" id="PRO_5040923891" evidence="1">
    <location>
        <begin position="26"/>
        <end position="510"/>
    </location>
</feature>
<proteinExistence type="predicted"/>
<dbReference type="GO" id="GO:0032049">
    <property type="term" value="P:cardiolipin biosynthetic process"/>
    <property type="evidence" value="ECO:0007669"/>
    <property type="project" value="UniProtKB-ARBA"/>
</dbReference>
<dbReference type="Pfam" id="PF13091">
    <property type="entry name" value="PLDc_2"/>
    <property type="match status" value="2"/>
</dbReference>
<dbReference type="CDD" id="cd09113">
    <property type="entry name" value="PLDc_ymdC_like_2"/>
    <property type="match status" value="1"/>
</dbReference>
<keyword evidence="4" id="KW-1185">Reference proteome</keyword>
<feature type="signal peptide" evidence="1">
    <location>
        <begin position="1"/>
        <end position="25"/>
    </location>
</feature>
<dbReference type="Proteomes" id="UP001139488">
    <property type="component" value="Unassembled WGS sequence"/>
</dbReference>
<feature type="domain" description="PLD phosphodiesterase" evidence="2">
    <location>
        <begin position="404"/>
        <end position="431"/>
    </location>
</feature>
<evidence type="ECO:0000313" key="3">
    <source>
        <dbReference type="EMBL" id="MCJ2376795.1"/>
    </source>
</evidence>
<organism evidence="3 4">
    <name type="scientific">Vibrio gelatinilyticus</name>
    <dbReference type="NCBI Taxonomy" id="2893468"/>
    <lineage>
        <taxon>Bacteria</taxon>
        <taxon>Pseudomonadati</taxon>
        <taxon>Pseudomonadota</taxon>
        <taxon>Gammaproteobacteria</taxon>
        <taxon>Vibrionales</taxon>
        <taxon>Vibrionaceae</taxon>
        <taxon>Vibrio</taxon>
    </lineage>
</organism>
<dbReference type="RefSeq" id="WP_244356721.1">
    <property type="nucleotide sequence ID" value="NZ_JAJNNZ010000005.1"/>
</dbReference>
<evidence type="ECO:0000313" key="4">
    <source>
        <dbReference type="Proteomes" id="UP001139488"/>
    </source>
</evidence>
<reference evidence="3" key="1">
    <citation type="submission" date="2021-11" db="EMBL/GenBank/DDBJ databases">
        <title>Vibrio ZSDE26 sp. nov. and Vibrio ZSDZ34 sp. nov., isolated from coastal seawater in Qingdao.</title>
        <authorList>
            <person name="Zhang P."/>
        </authorList>
    </citation>
    <scope>NUCLEOTIDE SEQUENCE</scope>
    <source>
        <strain evidence="3">ZSDZ34</strain>
    </source>
</reference>